<evidence type="ECO:0000259" key="1">
    <source>
        <dbReference type="SMART" id="SM00642"/>
    </source>
</evidence>
<organism evidence="2 3">
    <name type="scientific">Bibersteinia trehalosi USDA-ARS-USMARC-189</name>
    <dbReference type="NCBI Taxonomy" id="1263831"/>
    <lineage>
        <taxon>Bacteria</taxon>
        <taxon>Pseudomonadati</taxon>
        <taxon>Pseudomonadota</taxon>
        <taxon>Gammaproteobacteria</taxon>
        <taxon>Pasteurellales</taxon>
        <taxon>Pasteurellaceae</taxon>
        <taxon>Bibersteinia</taxon>
    </lineage>
</organism>
<dbReference type="NCBIfam" id="NF007060">
    <property type="entry name" value="PRK09505.2-5"/>
    <property type="match status" value="1"/>
</dbReference>
<evidence type="ECO:0000313" key="3">
    <source>
        <dbReference type="Proteomes" id="UP000019092"/>
    </source>
</evidence>
<dbReference type="EMBL" id="CP006955">
    <property type="protein sequence ID" value="AHG84709.1"/>
    <property type="molecule type" value="Genomic_DNA"/>
</dbReference>
<protein>
    <submittedName>
        <fullName evidence="2">Alpha-amylase</fullName>
    </submittedName>
</protein>
<dbReference type="Pfam" id="PF00128">
    <property type="entry name" value="Alpha-amylase"/>
    <property type="match status" value="1"/>
</dbReference>
<dbReference type="PANTHER" id="PTHR10357">
    <property type="entry name" value="ALPHA-AMYLASE FAMILY MEMBER"/>
    <property type="match status" value="1"/>
</dbReference>
<dbReference type="InterPro" id="IPR006047">
    <property type="entry name" value="GH13_cat_dom"/>
</dbReference>
<accession>A0ABM5PF07</accession>
<gene>
    <name evidence="2" type="ORF">F543_18480</name>
</gene>
<dbReference type="SUPFAM" id="SSF51445">
    <property type="entry name" value="(Trans)glycosidases"/>
    <property type="match status" value="1"/>
</dbReference>
<dbReference type="NCBIfam" id="NF007059">
    <property type="entry name" value="PRK09505.2-4"/>
    <property type="match status" value="1"/>
</dbReference>
<reference evidence="2 3" key="1">
    <citation type="submission" date="2013-12" db="EMBL/GenBank/DDBJ databases">
        <title>Annotation of the Bibersteinia trehalosi USDA-ARS-USMARC-189 complete genome.</title>
        <authorList>
            <person name="Harhay G.P."/>
            <person name="McVey S."/>
            <person name="Clawson M.L."/>
            <person name="Bono J."/>
            <person name="Heaton M.P."/>
            <person name="Chitko-Mckown C.G."/>
            <person name="Harhay D.M."/>
            <person name="Smith T.P.L."/>
        </authorList>
    </citation>
    <scope>NUCLEOTIDE SEQUENCE [LARGE SCALE GENOMIC DNA]</scope>
    <source>
        <strain evidence="2 3">USDA-ARS-USMARC-189</strain>
    </source>
</reference>
<dbReference type="PIRSF" id="PIRSF036917">
    <property type="entry name" value="Alph_amls_MalS"/>
    <property type="match status" value="1"/>
</dbReference>
<proteinExistence type="predicted"/>
<feature type="domain" description="Glycosyl hydrolase family 13 catalytic" evidence="1">
    <location>
        <begin position="228"/>
        <end position="680"/>
    </location>
</feature>
<sequence length="718" mass="82466">MIPQRAHLGDFVKFYLKLTACKFVFGQFNALNIAMNKSFLCLCLFGVSNLFAQSWQHAHFGTFNDDAERHLFQSSAMLTKGNYPLNFLFGEQCYQPQAAMKLNQSMPLVPCTADIPSIRLFRQGNYRAQIDMHNSIPTLKIHLEQLPEKTNAELPCPRWNHTPLEIDVSATFSEGDIVRDFYSGQHAVVKNGKITLMPAENADGLLLLEKLENHQQTVFDWKNATVYFVLTDRFYNGDPSNDHSYGRRSDGMQEIGTFHGGDLRGLTEKLDYLQQLGVNVLWISSPLEQIHGWVGGGNKGDFPHYAYHGYYHLDWTKIDANMGSEADLKNLVQQAHQRGIRILFDVVMNHTGYATLADMQEFNFGRFYLKSEEISSVLGKNWTDWQPKQGQNWHSFNDFIHFSDEKAWENWWGRAWVRADIGDYDSPKFDDLKMSLSALPDLKTESEQAVQLPQFFANKGTNAQTLENGKVRDYLISWLSYWVRQYGIDGFRVDTAKHVEKSTWLELKQASEQALKEWQQENPKESFNAPFWMVGEAWGHGVFQSDYYQNGFDAMINFDFQDQAKNALACFADIEPAYREMNDKLHSFNVLSYLSSHDTRLFFHSDSEQNIHKQKVAANLLLLSPGAVQIYYGDESGREFGATGSDPVQGTRSDMNWQDLQQDPAKKVLHQHWQKLAQFRQRHPAIGAGKHQLLSTAQYFAFSRILNTDKVMIIWAGH</sequence>
<dbReference type="NCBIfam" id="NF007052">
    <property type="entry name" value="PRK09505.1-2"/>
    <property type="match status" value="1"/>
</dbReference>
<dbReference type="InterPro" id="IPR017853">
    <property type="entry name" value="GH"/>
</dbReference>
<dbReference type="Proteomes" id="UP000019092">
    <property type="component" value="Chromosome"/>
</dbReference>
<dbReference type="SMART" id="SM00642">
    <property type="entry name" value="Aamy"/>
    <property type="match status" value="1"/>
</dbReference>
<dbReference type="PANTHER" id="PTHR10357:SF209">
    <property type="entry name" value="PERIPLASMIC ALPHA-AMYLASE"/>
    <property type="match status" value="1"/>
</dbReference>
<dbReference type="Gene3D" id="3.20.20.80">
    <property type="entry name" value="Glycosidases"/>
    <property type="match status" value="2"/>
</dbReference>
<name>A0ABM5PF07_BIBTR</name>
<keyword evidence="3" id="KW-1185">Reference proteome</keyword>
<evidence type="ECO:0000313" key="2">
    <source>
        <dbReference type="EMBL" id="AHG84709.1"/>
    </source>
</evidence>
<dbReference type="InterPro" id="IPR014635">
    <property type="entry name" value="A_amylase_MalS"/>
</dbReference>